<evidence type="ECO:0000313" key="1">
    <source>
        <dbReference type="EMBL" id="MDA3616873.1"/>
    </source>
</evidence>
<sequence length="155" mass="18015">MEIKYLNQLQNNPYRFPDNKENPKAIKGISEAEITHLEELYNNGNPFPKVLKELLFLGGISCYVINWGSKGTEALQELVRGNMDDMNKVISRPFYVFDTTAGTYLFIYLDEGDNPNYYVLDPWEDNPTWIQKWDKTIQELVNDGVQDVKEGRIPF</sequence>
<organism evidence="1 2">
    <name type="scientific">Polluticaenibacter yanchengensis</name>
    <dbReference type="NCBI Taxonomy" id="3014562"/>
    <lineage>
        <taxon>Bacteria</taxon>
        <taxon>Pseudomonadati</taxon>
        <taxon>Bacteroidota</taxon>
        <taxon>Chitinophagia</taxon>
        <taxon>Chitinophagales</taxon>
        <taxon>Chitinophagaceae</taxon>
        <taxon>Polluticaenibacter</taxon>
    </lineage>
</organism>
<dbReference type="SUPFAM" id="SSF160631">
    <property type="entry name" value="SMI1/KNR4-like"/>
    <property type="match status" value="1"/>
</dbReference>
<dbReference type="InterPro" id="IPR037883">
    <property type="entry name" value="Knr4/Smi1-like_sf"/>
</dbReference>
<evidence type="ECO:0008006" key="3">
    <source>
        <dbReference type="Google" id="ProtNLM"/>
    </source>
</evidence>
<protein>
    <recommendedName>
        <fullName evidence="3">SMI1/KNR4 family protein</fullName>
    </recommendedName>
</protein>
<gene>
    <name evidence="1" type="ORF">O3P16_18860</name>
</gene>
<proteinExistence type="predicted"/>
<dbReference type="EMBL" id="JAQGEF010000060">
    <property type="protein sequence ID" value="MDA3616873.1"/>
    <property type="molecule type" value="Genomic_DNA"/>
</dbReference>
<dbReference type="RefSeq" id="WP_407033202.1">
    <property type="nucleotide sequence ID" value="NZ_JAQGEF010000060.1"/>
</dbReference>
<evidence type="ECO:0000313" key="2">
    <source>
        <dbReference type="Proteomes" id="UP001210231"/>
    </source>
</evidence>
<dbReference type="Proteomes" id="UP001210231">
    <property type="component" value="Unassembled WGS sequence"/>
</dbReference>
<reference evidence="1 2" key="1">
    <citation type="submission" date="2022-12" db="EMBL/GenBank/DDBJ databases">
        <title>Chitinophagaceae gen. sp. nov., a new member of the family Chitinophagaceae, isolated from soil in a chemical factory.</title>
        <authorList>
            <person name="Ke Z."/>
        </authorList>
    </citation>
    <scope>NUCLEOTIDE SEQUENCE [LARGE SCALE GENOMIC DNA]</scope>
    <source>
        <strain evidence="1 2">LY-5</strain>
    </source>
</reference>
<comment type="caution">
    <text evidence="1">The sequence shown here is derived from an EMBL/GenBank/DDBJ whole genome shotgun (WGS) entry which is preliminary data.</text>
</comment>
<keyword evidence="2" id="KW-1185">Reference proteome</keyword>
<accession>A0ABT4URQ6</accession>
<name>A0ABT4URQ6_9BACT</name>